<feature type="active site" description="Phosphoserine intermediate" evidence="8">
    <location>
        <position position="102"/>
    </location>
</feature>
<dbReference type="InterPro" id="IPR006352">
    <property type="entry name" value="GlmM_bact"/>
</dbReference>
<dbReference type="Pfam" id="PF02879">
    <property type="entry name" value="PGM_PMM_II"/>
    <property type="match status" value="1"/>
</dbReference>
<keyword evidence="4 8" id="KW-0460">Magnesium</keyword>
<dbReference type="InterPro" id="IPR016066">
    <property type="entry name" value="A-D-PHexomutase_CS"/>
</dbReference>
<evidence type="ECO:0000259" key="11">
    <source>
        <dbReference type="Pfam" id="PF00408"/>
    </source>
</evidence>
<dbReference type="GO" id="GO:0005829">
    <property type="term" value="C:cytosol"/>
    <property type="evidence" value="ECO:0007669"/>
    <property type="project" value="TreeGrafter"/>
</dbReference>
<dbReference type="AlphaFoldDB" id="A0A240E8V3"/>
<evidence type="ECO:0000256" key="10">
    <source>
        <dbReference type="RuleBase" id="RU004327"/>
    </source>
</evidence>
<dbReference type="CDD" id="cd05802">
    <property type="entry name" value="GlmM"/>
    <property type="match status" value="1"/>
</dbReference>
<evidence type="ECO:0000313" key="16">
    <source>
        <dbReference type="Proteomes" id="UP000219336"/>
    </source>
</evidence>
<dbReference type="PRINTS" id="PR00509">
    <property type="entry name" value="PGMPMM"/>
</dbReference>
<dbReference type="NCBIfam" id="TIGR01455">
    <property type="entry name" value="glmM"/>
    <property type="match status" value="1"/>
</dbReference>
<dbReference type="EC" id="5.4.2.10" evidence="6 8"/>
<name>A0A240E8V3_9VIBR</name>
<dbReference type="Gene3D" id="3.30.310.50">
    <property type="entry name" value="Alpha-D-phosphohexomutase, C-terminal domain"/>
    <property type="match status" value="1"/>
</dbReference>
<evidence type="ECO:0000259" key="12">
    <source>
        <dbReference type="Pfam" id="PF02878"/>
    </source>
</evidence>
<feature type="domain" description="Alpha-D-phosphohexomutase alpha/beta/alpha" evidence="13">
    <location>
        <begin position="157"/>
        <end position="254"/>
    </location>
</feature>
<dbReference type="Pfam" id="PF02878">
    <property type="entry name" value="PGM_PMM_I"/>
    <property type="match status" value="1"/>
</dbReference>
<evidence type="ECO:0000256" key="8">
    <source>
        <dbReference type="HAMAP-Rule" id="MF_01554"/>
    </source>
</evidence>
<dbReference type="FunFam" id="3.30.310.50:FF:000001">
    <property type="entry name" value="Phosphoglucosamine mutase"/>
    <property type="match status" value="1"/>
</dbReference>
<sequence length="445" mass="47508">MSQRRYFGTDGVRGKVGQYPITPDFVLKLGWAAGRVLAKQGTKKVIIGKDTRISGYMLESALEAGLSAAGLKAIFTGPLPTPAVAYLTQTFRAEAGIVISASHNPYYDNGIKFFSSEGTKLPDAIELAIEEELDKEIECVESSELGKASRLNDAAGRYIEFCKSTFPHDLSLAGLKVVLDCAHGATYKIAPSVFAELGADIISMGVEPDGTNINHEVGATDVRALQARVVAEQADIGLAFDGDGDRIIMVDHLGNKVDGDQIAYIIARDALRRGELKGGVVGTLMTNLGMENGLKQLGIPFVRAAVGDRYVMEQLLEKGWRIGAENSGHVILLDKVTTGDAIVAALQVLASIIAAKMSLNELASGMTLYPQVLINVRFSGDANPLEADAVIAAVQKVEADLGDKGRVLLRKSGTEPLLRVMVEGEDETLVNDSAQHIADIVKQNC</sequence>
<dbReference type="PROSITE" id="PS00710">
    <property type="entry name" value="PGM_PMM"/>
    <property type="match status" value="1"/>
</dbReference>
<keyword evidence="16" id="KW-1185">Reference proteome</keyword>
<dbReference type="Proteomes" id="UP000219336">
    <property type="component" value="Unassembled WGS sequence"/>
</dbReference>
<dbReference type="FunFam" id="3.40.120.10:FF:000001">
    <property type="entry name" value="Phosphoglucosamine mutase"/>
    <property type="match status" value="1"/>
</dbReference>
<organism evidence="15 16">
    <name type="scientific">Vibrio thalassae</name>
    <dbReference type="NCBI Taxonomy" id="1243014"/>
    <lineage>
        <taxon>Bacteria</taxon>
        <taxon>Pseudomonadati</taxon>
        <taxon>Pseudomonadota</taxon>
        <taxon>Gammaproteobacteria</taxon>
        <taxon>Vibrionales</taxon>
        <taxon>Vibrionaceae</taxon>
        <taxon>Vibrio</taxon>
    </lineage>
</organism>
<comment type="PTM">
    <text evidence="8">Activated by phosphorylation.</text>
</comment>
<keyword evidence="3 8" id="KW-0479">Metal-binding</keyword>
<dbReference type="GO" id="GO:0009252">
    <property type="term" value="P:peptidoglycan biosynthetic process"/>
    <property type="evidence" value="ECO:0007669"/>
    <property type="project" value="UniProtKB-ARBA"/>
</dbReference>
<dbReference type="Pfam" id="PF02880">
    <property type="entry name" value="PGM_PMM_III"/>
    <property type="match status" value="1"/>
</dbReference>
<dbReference type="Pfam" id="PF00408">
    <property type="entry name" value="PGM_PMM_IV"/>
    <property type="match status" value="1"/>
</dbReference>
<evidence type="ECO:0000256" key="6">
    <source>
        <dbReference type="ARBA" id="ARBA00066330"/>
    </source>
</evidence>
<evidence type="ECO:0000259" key="14">
    <source>
        <dbReference type="Pfam" id="PF02880"/>
    </source>
</evidence>
<dbReference type="SUPFAM" id="SSF55957">
    <property type="entry name" value="Phosphoglucomutase, C-terminal domain"/>
    <property type="match status" value="1"/>
</dbReference>
<comment type="similarity">
    <text evidence="1 8 9">Belongs to the phosphohexose mutase family.</text>
</comment>
<evidence type="ECO:0000313" key="15">
    <source>
        <dbReference type="EMBL" id="SNX45167.1"/>
    </source>
</evidence>
<evidence type="ECO:0000256" key="2">
    <source>
        <dbReference type="ARBA" id="ARBA00022553"/>
    </source>
</evidence>
<dbReference type="GO" id="GO:0000287">
    <property type="term" value="F:magnesium ion binding"/>
    <property type="evidence" value="ECO:0007669"/>
    <property type="project" value="UniProtKB-UniRule"/>
</dbReference>
<keyword evidence="5 8" id="KW-0413">Isomerase</keyword>
<evidence type="ECO:0000259" key="13">
    <source>
        <dbReference type="Pfam" id="PF02879"/>
    </source>
</evidence>
<keyword evidence="2 8" id="KW-0597">Phosphoprotein</keyword>
<comment type="function">
    <text evidence="8 10">Catalyzes the conversion of glucosamine-6-phosphate to glucosamine-1-phosphate.</text>
</comment>
<dbReference type="HAMAP" id="MF_01554_B">
    <property type="entry name" value="GlmM_B"/>
    <property type="match status" value="1"/>
</dbReference>
<feature type="binding site" evidence="8">
    <location>
        <position position="243"/>
    </location>
    <ligand>
        <name>Mg(2+)</name>
        <dbReference type="ChEBI" id="CHEBI:18420"/>
    </ligand>
</feature>
<accession>A0A240E8V3</accession>
<feature type="domain" description="Alpha-D-phosphohexomutase alpha/beta/alpha" evidence="12">
    <location>
        <begin position="4"/>
        <end position="136"/>
    </location>
</feature>
<dbReference type="InterPro" id="IPR016055">
    <property type="entry name" value="A-D-PHexomutase_a/b/a-I/II/III"/>
</dbReference>
<evidence type="ECO:0000256" key="1">
    <source>
        <dbReference type="ARBA" id="ARBA00010231"/>
    </source>
</evidence>
<dbReference type="PANTHER" id="PTHR42946">
    <property type="entry name" value="PHOSPHOHEXOSE MUTASE"/>
    <property type="match status" value="1"/>
</dbReference>
<evidence type="ECO:0000256" key="7">
    <source>
        <dbReference type="ARBA" id="ARBA00068193"/>
    </source>
</evidence>
<dbReference type="NCBIfam" id="NF008139">
    <property type="entry name" value="PRK10887.1"/>
    <property type="match status" value="1"/>
</dbReference>
<dbReference type="GO" id="GO:0006048">
    <property type="term" value="P:UDP-N-acetylglucosamine biosynthetic process"/>
    <property type="evidence" value="ECO:0007669"/>
    <property type="project" value="TreeGrafter"/>
</dbReference>
<evidence type="ECO:0000256" key="5">
    <source>
        <dbReference type="ARBA" id="ARBA00023235"/>
    </source>
</evidence>
<dbReference type="InterPro" id="IPR005844">
    <property type="entry name" value="A-D-PHexomutase_a/b/a-I"/>
</dbReference>
<dbReference type="Gene3D" id="3.40.120.10">
    <property type="entry name" value="Alpha-D-Glucose-1,6-Bisphosphate, subunit A, domain 3"/>
    <property type="match status" value="3"/>
</dbReference>
<evidence type="ECO:0000256" key="9">
    <source>
        <dbReference type="RuleBase" id="RU004326"/>
    </source>
</evidence>
<feature type="modified residue" description="Phosphoserine" evidence="8">
    <location>
        <position position="102"/>
    </location>
</feature>
<comment type="catalytic activity">
    <reaction evidence="8 10">
        <text>alpha-D-glucosamine 1-phosphate = D-glucosamine 6-phosphate</text>
        <dbReference type="Rhea" id="RHEA:23424"/>
        <dbReference type="ChEBI" id="CHEBI:58516"/>
        <dbReference type="ChEBI" id="CHEBI:58725"/>
        <dbReference type="EC" id="5.4.2.10"/>
    </reaction>
</comment>
<dbReference type="InterPro" id="IPR005845">
    <property type="entry name" value="A-D-PHexomutase_a/b/a-II"/>
</dbReference>
<dbReference type="FunFam" id="3.40.120.10:FF:000002">
    <property type="entry name" value="Phosphoglucosamine mutase"/>
    <property type="match status" value="1"/>
</dbReference>
<dbReference type="GO" id="GO:0005975">
    <property type="term" value="P:carbohydrate metabolic process"/>
    <property type="evidence" value="ECO:0007669"/>
    <property type="project" value="InterPro"/>
</dbReference>
<feature type="domain" description="Alpha-D-phosphohexomutase alpha/beta/alpha" evidence="14">
    <location>
        <begin position="258"/>
        <end position="366"/>
    </location>
</feature>
<dbReference type="InterPro" id="IPR005843">
    <property type="entry name" value="A-D-PHexomutase_C"/>
</dbReference>
<proteinExistence type="inferred from homology"/>
<dbReference type="PANTHER" id="PTHR42946:SF1">
    <property type="entry name" value="PHOSPHOGLUCOMUTASE (ALPHA-D-GLUCOSE-1,6-BISPHOSPHATE-DEPENDENT)"/>
    <property type="match status" value="1"/>
</dbReference>
<dbReference type="InterPro" id="IPR005846">
    <property type="entry name" value="A-D-PHexomutase_a/b/a-III"/>
</dbReference>
<evidence type="ECO:0000256" key="3">
    <source>
        <dbReference type="ARBA" id="ARBA00022723"/>
    </source>
</evidence>
<dbReference type="EMBL" id="OANU01000002">
    <property type="protein sequence ID" value="SNX45167.1"/>
    <property type="molecule type" value="Genomic_DNA"/>
</dbReference>
<comment type="cofactor">
    <cofactor evidence="8">
        <name>Mg(2+)</name>
        <dbReference type="ChEBI" id="CHEBI:18420"/>
    </cofactor>
    <text evidence="8">Binds 1 Mg(2+) ion per subunit.</text>
</comment>
<evidence type="ECO:0000256" key="4">
    <source>
        <dbReference type="ARBA" id="ARBA00022842"/>
    </source>
</evidence>
<protein>
    <recommendedName>
        <fullName evidence="7 8">Phosphoglucosamine mutase</fullName>
        <ecNumber evidence="6 8">5.4.2.10</ecNumber>
    </recommendedName>
</protein>
<gene>
    <name evidence="8 15" type="primary">glmM</name>
    <name evidence="15" type="ORF">VTH8203_00162</name>
</gene>
<feature type="domain" description="Alpha-D-phosphohexomutase C-terminal" evidence="11">
    <location>
        <begin position="373"/>
        <end position="439"/>
    </location>
</feature>
<dbReference type="OrthoDB" id="9803322at2"/>
<reference evidence="16" key="1">
    <citation type="submission" date="2016-06" db="EMBL/GenBank/DDBJ databases">
        <authorList>
            <person name="Rodrigo-Torres L."/>
            <person name="Arahal R.D."/>
            <person name="Lucena T."/>
        </authorList>
    </citation>
    <scope>NUCLEOTIDE SEQUENCE [LARGE SCALE GENOMIC DNA]</scope>
    <source>
        <strain evidence="16">CECT8203</strain>
    </source>
</reference>
<dbReference type="InterPro" id="IPR036900">
    <property type="entry name" value="A-D-PHexomutase_C_sf"/>
</dbReference>
<dbReference type="GO" id="GO:0004615">
    <property type="term" value="F:phosphomannomutase activity"/>
    <property type="evidence" value="ECO:0007669"/>
    <property type="project" value="TreeGrafter"/>
</dbReference>
<dbReference type="SUPFAM" id="SSF53738">
    <property type="entry name" value="Phosphoglucomutase, first 3 domains"/>
    <property type="match status" value="3"/>
</dbReference>
<feature type="binding site" description="via phosphate group" evidence="8">
    <location>
        <position position="102"/>
    </location>
    <ligand>
        <name>Mg(2+)</name>
        <dbReference type="ChEBI" id="CHEBI:18420"/>
    </ligand>
</feature>
<dbReference type="InterPro" id="IPR050060">
    <property type="entry name" value="Phosphoglucosamine_mutase"/>
</dbReference>
<dbReference type="RefSeq" id="WP_096991920.1">
    <property type="nucleotide sequence ID" value="NZ_JBHSII010000001.1"/>
</dbReference>
<dbReference type="GO" id="GO:0008966">
    <property type="term" value="F:phosphoglucosamine mutase activity"/>
    <property type="evidence" value="ECO:0007669"/>
    <property type="project" value="UniProtKB-UniRule"/>
</dbReference>
<feature type="binding site" evidence="8">
    <location>
        <position position="241"/>
    </location>
    <ligand>
        <name>Mg(2+)</name>
        <dbReference type="ChEBI" id="CHEBI:18420"/>
    </ligand>
</feature>
<feature type="binding site" evidence="8">
    <location>
        <position position="245"/>
    </location>
    <ligand>
        <name>Mg(2+)</name>
        <dbReference type="ChEBI" id="CHEBI:18420"/>
    </ligand>
</feature>
<dbReference type="InterPro" id="IPR005841">
    <property type="entry name" value="Alpha-D-phosphohexomutase_SF"/>
</dbReference>